<dbReference type="Proteomes" id="UP000539372">
    <property type="component" value="Unassembled WGS sequence"/>
</dbReference>
<dbReference type="RefSeq" id="WP_169624985.1">
    <property type="nucleotide sequence ID" value="NZ_JABBNT010000002.1"/>
</dbReference>
<dbReference type="CDD" id="cd06185">
    <property type="entry name" value="PDR_like"/>
    <property type="match status" value="1"/>
</dbReference>
<evidence type="ECO:0000256" key="3">
    <source>
        <dbReference type="ARBA" id="ARBA00022723"/>
    </source>
</evidence>
<dbReference type="InterPro" id="IPR006058">
    <property type="entry name" value="2Fe2S_fd_BS"/>
</dbReference>
<reference evidence="9 10" key="1">
    <citation type="submission" date="2020-04" db="EMBL/GenBank/DDBJ databases">
        <title>Rhodospirillaceae bacterium KN72 isolated from deep sea.</title>
        <authorList>
            <person name="Zhang D.-C."/>
        </authorList>
    </citation>
    <scope>NUCLEOTIDE SEQUENCE [LARGE SCALE GENOMIC DNA]</scope>
    <source>
        <strain evidence="9 10">KN72</strain>
    </source>
</reference>
<evidence type="ECO:0000313" key="10">
    <source>
        <dbReference type="Proteomes" id="UP000539372"/>
    </source>
</evidence>
<keyword evidence="2" id="KW-0001">2Fe-2S</keyword>
<dbReference type="SUPFAM" id="SSF54292">
    <property type="entry name" value="2Fe-2S ferredoxin-like"/>
    <property type="match status" value="1"/>
</dbReference>
<organism evidence="9 10">
    <name type="scientific">Pacificispira spongiicola</name>
    <dbReference type="NCBI Taxonomy" id="2729598"/>
    <lineage>
        <taxon>Bacteria</taxon>
        <taxon>Pseudomonadati</taxon>
        <taxon>Pseudomonadota</taxon>
        <taxon>Alphaproteobacteria</taxon>
        <taxon>Rhodospirillales</taxon>
        <taxon>Rhodospirillaceae</taxon>
        <taxon>Pacificispira</taxon>
    </lineage>
</organism>
<keyword evidence="1" id="KW-0285">Flavoprotein</keyword>
<proteinExistence type="predicted"/>
<dbReference type="SUPFAM" id="SSF63380">
    <property type="entry name" value="Riboflavin synthase domain-like"/>
    <property type="match status" value="1"/>
</dbReference>
<keyword evidence="3" id="KW-0479">Metal-binding</keyword>
<evidence type="ECO:0000256" key="4">
    <source>
        <dbReference type="ARBA" id="ARBA00023002"/>
    </source>
</evidence>
<dbReference type="Gene3D" id="2.40.30.10">
    <property type="entry name" value="Translation factors"/>
    <property type="match status" value="1"/>
</dbReference>
<dbReference type="InterPro" id="IPR050415">
    <property type="entry name" value="MRET"/>
</dbReference>
<evidence type="ECO:0000259" key="7">
    <source>
        <dbReference type="PROSITE" id="PS51085"/>
    </source>
</evidence>
<gene>
    <name evidence="9" type="ORF">HH303_09180</name>
</gene>
<keyword evidence="4" id="KW-0560">Oxidoreductase</keyword>
<evidence type="ECO:0000256" key="1">
    <source>
        <dbReference type="ARBA" id="ARBA00022630"/>
    </source>
</evidence>
<dbReference type="CDD" id="cd00207">
    <property type="entry name" value="fer2"/>
    <property type="match status" value="1"/>
</dbReference>
<dbReference type="Gene3D" id="3.10.20.30">
    <property type="match status" value="1"/>
</dbReference>
<keyword evidence="5" id="KW-0408">Iron</keyword>
<dbReference type="GO" id="GO:0046872">
    <property type="term" value="F:metal ion binding"/>
    <property type="evidence" value="ECO:0007669"/>
    <property type="project" value="UniProtKB-KW"/>
</dbReference>
<dbReference type="InterPro" id="IPR039261">
    <property type="entry name" value="FNR_nucleotide-bd"/>
</dbReference>
<dbReference type="Pfam" id="PF00111">
    <property type="entry name" value="Fer2"/>
    <property type="match status" value="1"/>
</dbReference>
<evidence type="ECO:0000256" key="5">
    <source>
        <dbReference type="ARBA" id="ARBA00023004"/>
    </source>
</evidence>
<evidence type="ECO:0000313" key="9">
    <source>
        <dbReference type="EMBL" id="NMM44653.1"/>
    </source>
</evidence>
<dbReference type="GO" id="GO:0016491">
    <property type="term" value="F:oxidoreductase activity"/>
    <property type="evidence" value="ECO:0007669"/>
    <property type="project" value="UniProtKB-KW"/>
</dbReference>
<dbReference type="PROSITE" id="PS51085">
    <property type="entry name" value="2FE2S_FER_2"/>
    <property type="match status" value="1"/>
</dbReference>
<name>A0A7Y0DZV3_9PROT</name>
<dbReference type="InterPro" id="IPR012675">
    <property type="entry name" value="Beta-grasp_dom_sf"/>
</dbReference>
<feature type="domain" description="2Fe-2S ferredoxin-type" evidence="7">
    <location>
        <begin position="232"/>
        <end position="317"/>
    </location>
</feature>
<dbReference type="PROSITE" id="PS00197">
    <property type="entry name" value="2FE2S_FER_1"/>
    <property type="match status" value="1"/>
</dbReference>
<protein>
    <submittedName>
        <fullName evidence="9">Oxidoreductase</fullName>
    </submittedName>
</protein>
<dbReference type="AlphaFoldDB" id="A0A7Y0DZV3"/>
<dbReference type="PROSITE" id="PS51384">
    <property type="entry name" value="FAD_FR"/>
    <property type="match status" value="1"/>
</dbReference>
<sequence>MEKIPTIVEAVADLTAEVRAVTLRAADGRELPRMEPGAHIDLFLAPGLTRQYSLTGMGASGDRYCIAVKREPQSRGGSAFVHDNLTPGDRIDISPPRNLFALHSDASPAVLLAGGIGVTPLYAMAKALQDRGTSFRKDYFIRSLDLAAFHEDLAKMGGQVRFHSGLDPEETRRTLEDAIATAADGTHFYICGPVPFMECAVSVVESAGVPADRVHVEYFNAAPVESGADAGFELHLAASGQTLRVEPGESILDVLDRAGITVDTSCEQGICGTCVTRVISGIPDHRDMYLTDAEKAANTQMCLCVSSVKEGPLVLDL</sequence>
<dbReference type="GO" id="GO:0051537">
    <property type="term" value="F:2 iron, 2 sulfur cluster binding"/>
    <property type="evidence" value="ECO:0007669"/>
    <property type="project" value="UniProtKB-KW"/>
</dbReference>
<keyword evidence="6" id="KW-0411">Iron-sulfur</keyword>
<dbReference type="EMBL" id="JABBNT010000002">
    <property type="protein sequence ID" value="NMM44653.1"/>
    <property type="molecule type" value="Genomic_DNA"/>
</dbReference>
<dbReference type="PRINTS" id="PR00409">
    <property type="entry name" value="PHDIOXRDTASE"/>
</dbReference>
<dbReference type="InterPro" id="IPR001041">
    <property type="entry name" value="2Fe-2S_ferredoxin-type"/>
</dbReference>
<feature type="domain" description="FAD-binding FR-type" evidence="8">
    <location>
        <begin position="1"/>
        <end position="103"/>
    </location>
</feature>
<dbReference type="PANTHER" id="PTHR47354">
    <property type="entry name" value="NADH OXIDOREDUCTASE HCR"/>
    <property type="match status" value="1"/>
</dbReference>
<comment type="caution">
    <text evidence="9">The sequence shown here is derived from an EMBL/GenBank/DDBJ whole genome shotgun (WGS) entry which is preliminary data.</text>
</comment>
<dbReference type="PANTHER" id="PTHR47354:SF1">
    <property type="entry name" value="CARNITINE MONOOXYGENASE REDUCTASE SUBUNIT"/>
    <property type="match status" value="1"/>
</dbReference>
<dbReference type="SUPFAM" id="SSF52343">
    <property type="entry name" value="Ferredoxin reductase-like, C-terminal NADP-linked domain"/>
    <property type="match status" value="1"/>
</dbReference>
<dbReference type="InterPro" id="IPR017938">
    <property type="entry name" value="Riboflavin_synthase-like_b-brl"/>
</dbReference>
<dbReference type="InterPro" id="IPR036010">
    <property type="entry name" value="2Fe-2S_ferredoxin-like_sf"/>
</dbReference>
<keyword evidence="10" id="KW-1185">Reference proteome</keyword>
<dbReference type="InterPro" id="IPR017927">
    <property type="entry name" value="FAD-bd_FR_type"/>
</dbReference>
<evidence type="ECO:0000259" key="8">
    <source>
        <dbReference type="PROSITE" id="PS51384"/>
    </source>
</evidence>
<accession>A0A7Y0DZV3</accession>
<evidence type="ECO:0000256" key="6">
    <source>
        <dbReference type="ARBA" id="ARBA00023014"/>
    </source>
</evidence>
<dbReference type="Gene3D" id="3.40.50.80">
    <property type="entry name" value="Nucleotide-binding domain of ferredoxin-NADP reductase (FNR) module"/>
    <property type="match status" value="1"/>
</dbReference>
<evidence type="ECO:0000256" key="2">
    <source>
        <dbReference type="ARBA" id="ARBA00022714"/>
    </source>
</evidence>